<dbReference type="PANTHER" id="PTHR48228">
    <property type="entry name" value="SUCCINYL-COA--D-CITRAMALATE COA-TRANSFERASE"/>
    <property type="match status" value="1"/>
</dbReference>
<dbReference type="InterPro" id="IPR050509">
    <property type="entry name" value="CoA-transferase_III"/>
</dbReference>
<dbReference type="RefSeq" id="WP_073457797.1">
    <property type="nucleotide sequence ID" value="NZ_FRAP01000011.1"/>
</dbReference>
<accession>A0A1M6UY54</accession>
<dbReference type="AlphaFoldDB" id="A0A1M6UY54"/>
<dbReference type="OrthoDB" id="9797653at2"/>
<dbReference type="PANTHER" id="PTHR48228:SF5">
    <property type="entry name" value="ALPHA-METHYLACYL-COA RACEMASE"/>
    <property type="match status" value="1"/>
</dbReference>
<name>A0A1M6UY54_PSETH</name>
<dbReference type="GO" id="GO:0016740">
    <property type="term" value="F:transferase activity"/>
    <property type="evidence" value="ECO:0007669"/>
    <property type="project" value="UniProtKB-KW"/>
</dbReference>
<evidence type="ECO:0000313" key="2">
    <source>
        <dbReference type="Proteomes" id="UP000184363"/>
    </source>
</evidence>
<gene>
    <name evidence="1" type="ORF">SAMN05443637_11178</name>
</gene>
<evidence type="ECO:0000313" key="1">
    <source>
        <dbReference type="EMBL" id="SHK74025.1"/>
    </source>
</evidence>
<dbReference type="InterPro" id="IPR044855">
    <property type="entry name" value="CoA-Trfase_III_dom3_sf"/>
</dbReference>
<dbReference type="STRING" id="1848.SAMN05443637_11178"/>
<organism evidence="1 2">
    <name type="scientific">Pseudonocardia thermophila</name>
    <dbReference type="NCBI Taxonomy" id="1848"/>
    <lineage>
        <taxon>Bacteria</taxon>
        <taxon>Bacillati</taxon>
        <taxon>Actinomycetota</taxon>
        <taxon>Actinomycetes</taxon>
        <taxon>Pseudonocardiales</taxon>
        <taxon>Pseudonocardiaceae</taxon>
        <taxon>Pseudonocardia</taxon>
    </lineage>
</organism>
<dbReference type="Proteomes" id="UP000184363">
    <property type="component" value="Unassembled WGS sequence"/>
</dbReference>
<proteinExistence type="predicted"/>
<dbReference type="EMBL" id="FRAP01000011">
    <property type="protein sequence ID" value="SHK74025.1"/>
    <property type="molecule type" value="Genomic_DNA"/>
</dbReference>
<dbReference type="Gene3D" id="3.40.50.10540">
    <property type="entry name" value="Crotonobetainyl-coa:carnitine coa-transferase, domain 1"/>
    <property type="match status" value="2"/>
</dbReference>
<dbReference type="Pfam" id="PF02515">
    <property type="entry name" value="CoA_transf_3"/>
    <property type="match status" value="2"/>
</dbReference>
<dbReference type="InterPro" id="IPR023606">
    <property type="entry name" value="CoA-Trfase_III_dom_1_sf"/>
</dbReference>
<keyword evidence="1" id="KW-0808">Transferase</keyword>
<reference evidence="1 2" key="1">
    <citation type="submission" date="2016-11" db="EMBL/GenBank/DDBJ databases">
        <authorList>
            <person name="Jaros S."/>
            <person name="Januszkiewicz K."/>
            <person name="Wedrychowicz H."/>
        </authorList>
    </citation>
    <scope>NUCLEOTIDE SEQUENCE [LARGE SCALE GENOMIC DNA]</scope>
    <source>
        <strain evidence="1 2">DSM 43832</strain>
    </source>
</reference>
<dbReference type="SUPFAM" id="SSF89796">
    <property type="entry name" value="CoA-transferase family III (CaiB/BaiF)"/>
    <property type="match status" value="2"/>
</dbReference>
<sequence length="786" mass="84344">MSANEPGPLAGLRVVDCSREAAGARIGGFLADYGADVVRIEPPGGDPLRVRRPAEHAVFNRGKRCAELDLRSPDGAKRIDALLTDADVVVCSWRPGVAERLGLGYAQLHERHPHLVHVSVTGFGPSDVDPALPGYEALVHAYVGTMAEQLGHRPPPIFEALPFASVGAAHLALVGLLGALYRRSFDGIGRAVETSLVDGALAYLSLYWGDADNAQLTARTKDDYTTVRATRLVTGSFRCADDEYIGVHTGAVGGFDRLMRALGLDVHIRSSDGSAAEMGIRLTEEEKRVLDKELPAAFLTKPRDHWVAVLTEADVCVVPQLRPGAVFDEEQTRVNGMVCTVDDPQLGPLEQVAPPIRFDRGPAPSVRGEERVPDPSALAFAGGPERERPWFAPGPPATGPLLDGVKILDLGAYFAGPYGSRLLADLGAQVVKLEPTSGDPLRGLAPLFRSAQAGKRSLAMDLKTDAGRRVLDHLVRWADVVHHNMRPGAAERLGVGAADVAAINPDAIYLYAPGWGSSGPLRDRQSFEPMISGYAGAGFEAGGQFNEPLYPLGNADPGGGLIGAVAMLTALLVRRREGRAPYVEVPQLNSALVHMAHIVRRAGDREVLNAGRLDPLQTGFSALERLYETADGWICVVAATEQEIAALSRATGVGFAALDRFSSPAARVENDYELAALLDDAFRTRPTEEWLAALGRAGVPAMEPRPYNNAAFLRDPANHRSRRVAECPHPTLGRVREFDQLLRVSDAAVVPHRLAPDLGAHSDEILAECGFAPEEIRSLREQGTVR</sequence>
<protein>
    <submittedName>
        <fullName evidence="1">Crotonobetainyl-CoA:carnitine CoA-transferase CaiB</fullName>
    </submittedName>
</protein>
<dbReference type="InterPro" id="IPR003673">
    <property type="entry name" value="CoA-Trfase_fam_III"/>
</dbReference>
<keyword evidence="2" id="KW-1185">Reference proteome</keyword>
<dbReference type="Gene3D" id="3.30.1540.10">
    <property type="entry name" value="formyl-coa transferase, domain 3"/>
    <property type="match status" value="2"/>
</dbReference>